<evidence type="ECO:0000313" key="2">
    <source>
        <dbReference type="Proteomes" id="UP001634007"/>
    </source>
</evidence>
<organism evidence="1 2">
    <name type="scientific">Eucalyptus globulus</name>
    <name type="common">Tasmanian blue gum</name>
    <dbReference type="NCBI Taxonomy" id="34317"/>
    <lineage>
        <taxon>Eukaryota</taxon>
        <taxon>Viridiplantae</taxon>
        <taxon>Streptophyta</taxon>
        <taxon>Embryophyta</taxon>
        <taxon>Tracheophyta</taxon>
        <taxon>Spermatophyta</taxon>
        <taxon>Magnoliopsida</taxon>
        <taxon>eudicotyledons</taxon>
        <taxon>Gunneridae</taxon>
        <taxon>Pentapetalae</taxon>
        <taxon>rosids</taxon>
        <taxon>malvids</taxon>
        <taxon>Myrtales</taxon>
        <taxon>Myrtaceae</taxon>
        <taxon>Myrtoideae</taxon>
        <taxon>Eucalypteae</taxon>
        <taxon>Eucalyptus</taxon>
    </lineage>
</organism>
<sequence length="162" mass="17688">MRNTKASSKQSKIKHVMSAPLRIMSKARNFYMRSMEDLAGRVGQGGGVGGPAAAQITTLPKSFSVNSSKVSNDDEDFRELVRAVSRRRGLDMTGFESQNGYGSSSGSNNVYGVERSQSVGLGKIGRIDENMAANEFEEDRLADLAYPRSRSHAVGRRNVGFY</sequence>
<dbReference type="Proteomes" id="UP001634007">
    <property type="component" value="Unassembled WGS sequence"/>
</dbReference>
<dbReference type="PIRSF" id="PIRSF031279">
    <property type="entry name" value="UCP031279"/>
    <property type="match status" value="1"/>
</dbReference>
<dbReference type="AlphaFoldDB" id="A0ABD3J6J3"/>
<gene>
    <name evidence="1" type="ORF">ACJRO7_034594</name>
</gene>
<reference evidence="1 2" key="1">
    <citation type="submission" date="2024-11" db="EMBL/GenBank/DDBJ databases">
        <title>Chromosome-level genome assembly of Eucalyptus globulus Labill. provides insights into its genome evolution.</title>
        <authorList>
            <person name="Li X."/>
        </authorList>
    </citation>
    <scope>NUCLEOTIDE SEQUENCE [LARGE SCALE GENOMIC DNA]</scope>
    <source>
        <strain evidence="1">CL2024</strain>
        <tissue evidence="1">Fresh tender leaves</tissue>
    </source>
</reference>
<accession>A0ABD3J6J3</accession>
<keyword evidence="2" id="KW-1185">Reference proteome</keyword>
<comment type="caution">
    <text evidence="1">The sequence shown here is derived from an EMBL/GenBank/DDBJ whole genome shotgun (WGS) entry which is preliminary data.</text>
</comment>
<dbReference type="PANTHER" id="PTHR33526">
    <property type="entry name" value="OS07G0123800 PROTEIN"/>
    <property type="match status" value="1"/>
</dbReference>
<dbReference type="EMBL" id="JBJKBG010000009">
    <property type="protein sequence ID" value="KAL3722245.1"/>
    <property type="molecule type" value="Genomic_DNA"/>
</dbReference>
<dbReference type="PANTHER" id="PTHR33526:SF20">
    <property type="entry name" value="VQ DOMAIN-CONTAINING PROTEIN"/>
    <property type="match status" value="1"/>
</dbReference>
<dbReference type="InterPro" id="IPR016972">
    <property type="entry name" value="UCP031279"/>
</dbReference>
<proteinExistence type="predicted"/>
<protein>
    <submittedName>
        <fullName evidence="1">Uncharacterized protein</fullName>
    </submittedName>
</protein>
<name>A0ABD3J6J3_EUCGL</name>
<evidence type="ECO:0000313" key="1">
    <source>
        <dbReference type="EMBL" id="KAL3722245.1"/>
    </source>
</evidence>